<dbReference type="AlphaFoldDB" id="M0C8U8"/>
<gene>
    <name evidence="1" type="ORF">C475_21984</name>
</gene>
<dbReference type="Proteomes" id="UP000011626">
    <property type="component" value="Unassembled WGS sequence"/>
</dbReference>
<organism evidence="1 2">
    <name type="scientific">Halosimplex carlsbadense 2-9-1</name>
    <dbReference type="NCBI Taxonomy" id="797114"/>
    <lineage>
        <taxon>Archaea</taxon>
        <taxon>Methanobacteriati</taxon>
        <taxon>Methanobacteriota</taxon>
        <taxon>Stenosarchaea group</taxon>
        <taxon>Halobacteria</taxon>
        <taxon>Halobacteriales</taxon>
        <taxon>Haloarculaceae</taxon>
        <taxon>Halosimplex</taxon>
    </lineage>
</organism>
<comment type="caution">
    <text evidence="1">The sequence shown here is derived from an EMBL/GenBank/DDBJ whole genome shotgun (WGS) entry which is preliminary data.</text>
</comment>
<evidence type="ECO:0000313" key="2">
    <source>
        <dbReference type="Proteomes" id="UP000011626"/>
    </source>
</evidence>
<name>M0C8U8_9EURY</name>
<reference evidence="1 2" key="1">
    <citation type="journal article" date="2014" name="PLoS Genet.">
        <title>Phylogenetically driven sequencing of extremely halophilic archaea reveals strategies for static and dynamic osmo-response.</title>
        <authorList>
            <person name="Becker E.A."/>
            <person name="Seitzer P.M."/>
            <person name="Tritt A."/>
            <person name="Larsen D."/>
            <person name="Krusor M."/>
            <person name="Yao A.I."/>
            <person name="Wu D."/>
            <person name="Madern D."/>
            <person name="Eisen J.A."/>
            <person name="Darling A.E."/>
            <person name="Facciotti M.T."/>
        </authorList>
    </citation>
    <scope>NUCLEOTIDE SEQUENCE [LARGE SCALE GENOMIC DNA]</scope>
    <source>
        <strain evidence="1 2">2-9-1</strain>
    </source>
</reference>
<protein>
    <submittedName>
        <fullName evidence="1">Uncharacterized protein</fullName>
    </submittedName>
</protein>
<keyword evidence="2" id="KW-1185">Reference proteome</keyword>
<feature type="non-terminal residue" evidence="1">
    <location>
        <position position="86"/>
    </location>
</feature>
<accession>M0C8U8</accession>
<proteinExistence type="predicted"/>
<sequence length="86" mass="9294">MVLFTAPLSVGRLGDCLRPARWFRNGLVPDVLGRAVFGQTVVLVSLVSADVVCTLTPSDGIVVFSQLATVTISIGRRCAFFRRVLD</sequence>
<dbReference type="EMBL" id="AOIU01000049">
    <property type="protein sequence ID" value="ELZ19660.1"/>
    <property type="molecule type" value="Genomic_DNA"/>
</dbReference>
<evidence type="ECO:0000313" key="1">
    <source>
        <dbReference type="EMBL" id="ELZ19660.1"/>
    </source>
</evidence>